<name>A0A6A6VJV2_9PLEO</name>
<dbReference type="PANTHER" id="PTHR47942:SF63">
    <property type="entry name" value="PENTATRICOPEPTIDE REPEAT-CONTAINING PROTEIN"/>
    <property type="match status" value="1"/>
</dbReference>
<dbReference type="InterPro" id="IPR051222">
    <property type="entry name" value="PPR/CCM1_RNA-binding"/>
</dbReference>
<keyword evidence="1" id="KW-0677">Repeat</keyword>
<dbReference type="InterPro" id="IPR011990">
    <property type="entry name" value="TPR-like_helical_dom_sf"/>
</dbReference>
<sequence length="603" mass="68995">MLSMGITPTTRQKISYMQCMFLVGKEEEALEEWEACYESVNLSGNRANEPMLMATGAKMYAFAGNGDRARQIARELYTDHPLWDTGVMMAVFRAYTRSSEGEHHETAFRIYRKIKTMFKTKESAKTGYNSCFIGFIEARQLGFAKSVLADMVKDGHLAQSYSDEDISEVLQKLHLLYRLAGDAVKSTSIALRAITVLPPAYHSRVFADWLKAIVVRRIPQAAAQILEVMGRRRHGPETIHFNLFLRALFETREREMELKAENIGWQMVDALRRSQPNRQRFSDARDIRKFLNSSPSQSANSFQKVPPANAVTFALLMQYHGDRDGLEHVDYLSRQLKQMDIAPNEEIMNTWMNIQCRQGNYNEVWRIYKSLTNVAEGERGVFPNGASFRCLWRTLRLALGDDDARENSTLPSPRELLAENIKWWDLVRRRFDSNRFRSGLDGPEHGALNSLVMHCFSYTTDLPGSLVAIFAMRDCFGLMPSNKSANILHQQVAWVDLHGQTQSFKAQYSKSGVPKQKMLQIIHIYNILIEGRLKRKNITAEQYADMQAEKKADIMLDTLAEFIRAILKRQQPPEVVEEMIDQAKQEIGLPQLYTGDMDAFAVS</sequence>
<dbReference type="AlphaFoldDB" id="A0A6A6VJV2"/>
<accession>A0A6A6VJV2</accession>
<evidence type="ECO:0000256" key="1">
    <source>
        <dbReference type="ARBA" id="ARBA00022737"/>
    </source>
</evidence>
<evidence type="ECO:0000313" key="2">
    <source>
        <dbReference type="EMBL" id="KAF2750898.1"/>
    </source>
</evidence>
<gene>
    <name evidence="2" type="ORF">M011DRAFT_437526</name>
</gene>
<evidence type="ECO:0000313" key="3">
    <source>
        <dbReference type="Proteomes" id="UP000799440"/>
    </source>
</evidence>
<reference evidence="2" key="1">
    <citation type="journal article" date="2020" name="Stud. Mycol.">
        <title>101 Dothideomycetes genomes: a test case for predicting lifestyles and emergence of pathogens.</title>
        <authorList>
            <person name="Haridas S."/>
            <person name="Albert R."/>
            <person name="Binder M."/>
            <person name="Bloem J."/>
            <person name="Labutti K."/>
            <person name="Salamov A."/>
            <person name="Andreopoulos B."/>
            <person name="Baker S."/>
            <person name="Barry K."/>
            <person name="Bills G."/>
            <person name="Bluhm B."/>
            <person name="Cannon C."/>
            <person name="Castanera R."/>
            <person name="Culley D."/>
            <person name="Daum C."/>
            <person name="Ezra D."/>
            <person name="Gonzalez J."/>
            <person name="Henrissat B."/>
            <person name="Kuo A."/>
            <person name="Liang C."/>
            <person name="Lipzen A."/>
            <person name="Lutzoni F."/>
            <person name="Magnuson J."/>
            <person name="Mondo S."/>
            <person name="Nolan M."/>
            <person name="Ohm R."/>
            <person name="Pangilinan J."/>
            <person name="Park H.-J."/>
            <person name="Ramirez L."/>
            <person name="Alfaro M."/>
            <person name="Sun H."/>
            <person name="Tritt A."/>
            <person name="Yoshinaga Y."/>
            <person name="Zwiers L.-H."/>
            <person name="Turgeon B."/>
            <person name="Goodwin S."/>
            <person name="Spatafora J."/>
            <person name="Crous P."/>
            <person name="Grigoriev I."/>
        </authorList>
    </citation>
    <scope>NUCLEOTIDE SEQUENCE</scope>
    <source>
        <strain evidence="2">CBS 119925</strain>
    </source>
</reference>
<dbReference type="Proteomes" id="UP000799440">
    <property type="component" value="Unassembled WGS sequence"/>
</dbReference>
<keyword evidence="3" id="KW-1185">Reference proteome</keyword>
<dbReference type="OrthoDB" id="185373at2759"/>
<proteinExistence type="predicted"/>
<dbReference type="PANTHER" id="PTHR47942">
    <property type="entry name" value="TETRATRICOPEPTIDE REPEAT (TPR)-LIKE SUPERFAMILY PROTEIN-RELATED"/>
    <property type="match status" value="1"/>
</dbReference>
<dbReference type="Gene3D" id="1.25.40.10">
    <property type="entry name" value="Tetratricopeptide repeat domain"/>
    <property type="match status" value="1"/>
</dbReference>
<evidence type="ECO:0008006" key="4">
    <source>
        <dbReference type="Google" id="ProtNLM"/>
    </source>
</evidence>
<organism evidence="2 3">
    <name type="scientific">Sporormia fimetaria CBS 119925</name>
    <dbReference type="NCBI Taxonomy" id="1340428"/>
    <lineage>
        <taxon>Eukaryota</taxon>
        <taxon>Fungi</taxon>
        <taxon>Dikarya</taxon>
        <taxon>Ascomycota</taxon>
        <taxon>Pezizomycotina</taxon>
        <taxon>Dothideomycetes</taxon>
        <taxon>Pleosporomycetidae</taxon>
        <taxon>Pleosporales</taxon>
        <taxon>Sporormiaceae</taxon>
        <taxon>Sporormia</taxon>
    </lineage>
</organism>
<dbReference type="EMBL" id="MU006563">
    <property type="protein sequence ID" value="KAF2750898.1"/>
    <property type="molecule type" value="Genomic_DNA"/>
</dbReference>
<protein>
    <recommendedName>
        <fullName evidence="4">Pentacotripeptide-repeat region of PRORP domain-containing protein</fullName>
    </recommendedName>
</protein>